<dbReference type="PANTHER" id="PTHR46429:SF1">
    <property type="entry name" value="23S RRNA (GUANOSINE-2'-O-)-METHYLTRANSFERASE RLMB"/>
    <property type="match status" value="1"/>
</dbReference>
<comment type="caution">
    <text evidence="6">The sequence shown here is derived from an EMBL/GenBank/DDBJ whole genome shotgun (WGS) entry which is preliminary data.</text>
</comment>
<evidence type="ECO:0000313" key="6">
    <source>
        <dbReference type="EMBL" id="ROR96122.1"/>
    </source>
</evidence>
<name>A0A3N2D8T7_9MICO</name>
<dbReference type="AlphaFoldDB" id="A0A3N2D8T7"/>
<evidence type="ECO:0000259" key="5">
    <source>
        <dbReference type="SMART" id="SM00967"/>
    </source>
</evidence>
<dbReference type="NCBIfam" id="TIGR00186">
    <property type="entry name" value="rRNA_methyl_3"/>
    <property type="match status" value="1"/>
</dbReference>
<dbReference type="EMBL" id="RKHQ01000001">
    <property type="protein sequence ID" value="ROR96122.1"/>
    <property type="molecule type" value="Genomic_DNA"/>
</dbReference>
<dbReference type="InterPro" id="IPR029064">
    <property type="entry name" value="Ribosomal_eL30-like_sf"/>
</dbReference>
<dbReference type="SUPFAM" id="SSF55315">
    <property type="entry name" value="L30e-like"/>
    <property type="match status" value="1"/>
</dbReference>
<feature type="region of interest" description="Disordered" evidence="4">
    <location>
        <begin position="1"/>
        <end position="77"/>
    </location>
</feature>
<sequence>MAGNSQRRGAVRKPGSKKGARVGTGGHGRQALEGRGPTPKAVDRVGHPAARRAAAAAKRDATKPKQGRPAGSARARGHEIVVGRNAVVEALRAGAPARSLHVAASVEADDRVREILRLATGSGLPLIETTKTDLDVMSDRAVHQGVLLTIEEYTYAEPLDLVDAAEAAGVPALVVALDGITDPRNLGAIIRSAGAFGASGVLVPERRSAGVNAAAWKTSAGAAARVPVARATNLVRALQDLKEAGCFVVGLDGDGSTDIADLAVADGPVVLVAGSEGKGLSRLVRQNCDVVAAIPIASSVESLNASVAASLALYEVARQREAATS</sequence>
<protein>
    <submittedName>
        <fullName evidence="6">23S rRNA (Guanosine2251-2'-O)-methyltransferase</fullName>
    </submittedName>
</protein>
<evidence type="ECO:0000256" key="3">
    <source>
        <dbReference type="ARBA" id="ARBA00022679"/>
    </source>
</evidence>
<dbReference type="InterPro" id="IPR001537">
    <property type="entry name" value="SpoU_MeTrfase"/>
</dbReference>
<dbReference type="InterPro" id="IPR004441">
    <property type="entry name" value="rRNA_MeTrfase_TrmH"/>
</dbReference>
<organism evidence="6 7">
    <name type="scientific">Salana multivorans</name>
    <dbReference type="NCBI Taxonomy" id="120377"/>
    <lineage>
        <taxon>Bacteria</taxon>
        <taxon>Bacillati</taxon>
        <taxon>Actinomycetota</taxon>
        <taxon>Actinomycetes</taxon>
        <taxon>Micrococcales</taxon>
        <taxon>Beutenbergiaceae</taxon>
        <taxon>Salana</taxon>
    </lineage>
</organism>
<evidence type="ECO:0000256" key="1">
    <source>
        <dbReference type="ARBA" id="ARBA00007228"/>
    </source>
</evidence>
<dbReference type="PANTHER" id="PTHR46429">
    <property type="entry name" value="23S RRNA (GUANOSINE-2'-O-)-METHYLTRANSFERASE RLMB"/>
    <property type="match status" value="1"/>
</dbReference>
<dbReference type="Gene3D" id="3.30.1330.30">
    <property type="match status" value="1"/>
</dbReference>
<dbReference type="RefSeq" id="WP_123738346.1">
    <property type="nucleotide sequence ID" value="NZ_RKHQ01000001.1"/>
</dbReference>
<dbReference type="SMART" id="SM00967">
    <property type="entry name" value="SpoU_sub_bind"/>
    <property type="match status" value="1"/>
</dbReference>
<dbReference type="GO" id="GO:0003723">
    <property type="term" value="F:RNA binding"/>
    <property type="evidence" value="ECO:0007669"/>
    <property type="project" value="InterPro"/>
</dbReference>
<comment type="similarity">
    <text evidence="1">Belongs to the class IV-like SAM-binding methyltransferase superfamily. RNA methyltransferase TrmH family.</text>
</comment>
<keyword evidence="2 6" id="KW-0489">Methyltransferase</keyword>
<dbReference type="Pfam" id="PF00588">
    <property type="entry name" value="SpoU_methylase"/>
    <property type="match status" value="1"/>
</dbReference>
<dbReference type="InterPro" id="IPR013123">
    <property type="entry name" value="SpoU_subst-bd"/>
</dbReference>
<dbReference type="CDD" id="cd18103">
    <property type="entry name" value="SpoU-like_RlmB"/>
    <property type="match status" value="1"/>
</dbReference>
<dbReference type="Pfam" id="PF08032">
    <property type="entry name" value="SpoU_sub_bind"/>
    <property type="match status" value="1"/>
</dbReference>
<dbReference type="InterPro" id="IPR029028">
    <property type="entry name" value="Alpha/beta_knot_MTases"/>
</dbReference>
<feature type="domain" description="RNA 2-O ribose methyltransferase substrate binding" evidence="5">
    <location>
        <begin position="80"/>
        <end position="156"/>
    </location>
</feature>
<evidence type="ECO:0000256" key="2">
    <source>
        <dbReference type="ARBA" id="ARBA00022603"/>
    </source>
</evidence>
<evidence type="ECO:0000256" key="4">
    <source>
        <dbReference type="SAM" id="MobiDB-lite"/>
    </source>
</evidence>
<dbReference type="Gene3D" id="3.40.1280.10">
    <property type="match status" value="1"/>
</dbReference>
<gene>
    <name evidence="6" type="ORF">EDD28_0698</name>
</gene>
<proteinExistence type="inferred from homology"/>
<reference evidence="6 7" key="1">
    <citation type="submission" date="2018-11" db="EMBL/GenBank/DDBJ databases">
        <title>Sequencing the genomes of 1000 actinobacteria strains.</title>
        <authorList>
            <person name="Klenk H.-P."/>
        </authorList>
    </citation>
    <scope>NUCLEOTIDE SEQUENCE [LARGE SCALE GENOMIC DNA]</scope>
    <source>
        <strain evidence="6 7">DSM 13521</strain>
    </source>
</reference>
<dbReference type="OrthoDB" id="9785673at2"/>
<dbReference type="GO" id="GO:0008173">
    <property type="term" value="F:RNA methyltransferase activity"/>
    <property type="evidence" value="ECO:0007669"/>
    <property type="project" value="InterPro"/>
</dbReference>
<dbReference type="FunFam" id="3.40.1280.10:FF:000008">
    <property type="entry name" value="Group 3 RNA methyltransferase TrmH"/>
    <property type="match status" value="1"/>
</dbReference>
<evidence type="ECO:0000313" key="7">
    <source>
        <dbReference type="Proteomes" id="UP000275356"/>
    </source>
</evidence>
<feature type="compositionally biased region" description="Basic residues" evidence="4">
    <location>
        <begin position="9"/>
        <end position="20"/>
    </location>
</feature>
<keyword evidence="7" id="KW-1185">Reference proteome</keyword>
<accession>A0A3N2D8T7</accession>
<dbReference type="GO" id="GO:0006396">
    <property type="term" value="P:RNA processing"/>
    <property type="evidence" value="ECO:0007669"/>
    <property type="project" value="InterPro"/>
</dbReference>
<dbReference type="Proteomes" id="UP000275356">
    <property type="component" value="Unassembled WGS sequence"/>
</dbReference>
<dbReference type="SUPFAM" id="SSF75217">
    <property type="entry name" value="alpha/beta knot"/>
    <property type="match status" value="1"/>
</dbReference>
<dbReference type="GO" id="GO:0005829">
    <property type="term" value="C:cytosol"/>
    <property type="evidence" value="ECO:0007669"/>
    <property type="project" value="TreeGrafter"/>
</dbReference>
<dbReference type="InterPro" id="IPR029026">
    <property type="entry name" value="tRNA_m1G_MTases_N"/>
</dbReference>
<keyword evidence="3 6" id="KW-0808">Transferase</keyword>
<dbReference type="GO" id="GO:0032259">
    <property type="term" value="P:methylation"/>
    <property type="evidence" value="ECO:0007669"/>
    <property type="project" value="UniProtKB-KW"/>
</dbReference>